<dbReference type="OrthoDB" id="9887289at2759"/>
<organism evidence="1 3">
    <name type="scientific">Danionella cerebrum</name>
    <dbReference type="NCBI Taxonomy" id="2873325"/>
    <lineage>
        <taxon>Eukaryota</taxon>
        <taxon>Metazoa</taxon>
        <taxon>Chordata</taxon>
        <taxon>Craniata</taxon>
        <taxon>Vertebrata</taxon>
        <taxon>Euteleostomi</taxon>
        <taxon>Actinopterygii</taxon>
        <taxon>Neopterygii</taxon>
        <taxon>Teleostei</taxon>
        <taxon>Ostariophysi</taxon>
        <taxon>Cypriniformes</taxon>
        <taxon>Danionidae</taxon>
        <taxon>Danioninae</taxon>
        <taxon>Danionella</taxon>
    </lineage>
</organism>
<dbReference type="AlphaFoldDB" id="A0A553MYH0"/>
<keyword evidence="3" id="KW-1185">Reference proteome</keyword>
<reference evidence="1" key="2">
    <citation type="submission" date="2019-04" db="EMBL/GenBank/DDBJ databases">
        <authorList>
            <person name="Kadobianskyi M."/>
            <person name="Schulze L."/>
            <person name="Schuelke M."/>
            <person name="Judkewitz B."/>
        </authorList>
    </citation>
    <scope>NUCLEOTIDE SEQUENCE</scope>
    <source>
        <strain evidence="1">Bolton</strain>
        <tissue evidence="1">Whole-body</tissue>
    </source>
</reference>
<dbReference type="PANTHER" id="PTHR32193:SF3">
    <property type="entry name" value="REGULATOR OF CELL CYCLE RGCC"/>
    <property type="match status" value="1"/>
</dbReference>
<evidence type="ECO:0000313" key="1">
    <source>
        <dbReference type="EMBL" id="TRY58240.1"/>
    </source>
</evidence>
<dbReference type="Proteomes" id="UP000316079">
    <property type="component" value="Unassembled WGS sequence"/>
</dbReference>
<comment type="caution">
    <text evidence="1">The sequence shown here is derived from an EMBL/GenBank/DDBJ whole genome shotgun (WGS) entry which is preliminary data.</text>
</comment>
<evidence type="ECO:0000313" key="3">
    <source>
        <dbReference type="Proteomes" id="UP000316079"/>
    </source>
</evidence>
<proteinExistence type="predicted"/>
<dbReference type="GO" id="GO:0051726">
    <property type="term" value="P:regulation of cell cycle"/>
    <property type="evidence" value="ECO:0007669"/>
    <property type="project" value="InterPro"/>
</dbReference>
<evidence type="ECO:0008006" key="4">
    <source>
        <dbReference type="Google" id="ProtNLM"/>
    </source>
</evidence>
<dbReference type="PANTHER" id="PTHR32193">
    <property type="entry name" value="REGULATOR OF CELL CYCLE RGCC"/>
    <property type="match status" value="1"/>
</dbReference>
<dbReference type="STRING" id="623744.A0A553MYH0"/>
<dbReference type="EMBL" id="SRMA01027200">
    <property type="protein sequence ID" value="TRY58240.1"/>
    <property type="molecule type" value="Genomic_DNA"/>
</dbReference>
<dbReference type="Pfam" id="PF15151">
    <property type="entry name" value="RGCC"/>
    <property type="match status" value="1"/>
</dbReference>
<accession>A0A553MYH0</accession>
<protein>
    <recommendedName>
        <fullName evidence="4">Regulator of cell cycle RGCC</fullName>
    </recommendedName>
</protein>
<dbReference type="InterPro" id="IPR029252">
    <property type="entry name" value="RGCC"/>
</dbReference>
<name>A0A553MYH0_9TELE</name>
<sequence length="225" mass="24971">MKSPNMKVQSESFPENEDELNAVLCEFDAVIEDFSSPVERLRFRYDEHLQTMKRRSSVSDSGISAESFSFSDDKLNSLSVVSLKSPRVTSPKPKLGDTKELEDFIANLDRTLENQILYITTSPECGVIGVGFLSSLRGAGCSTGRLCVQGTRSEIKAVDTDGALGKHASQRSLRNQENQVYDVPHSSTHVGNIWPDATGSAGELTHKHRMHRREFISPAFALMNY</sequence>
<reference evidence="1 3" key="1">
    <citation type="journal article" date="2019" name="Sci. Data">
        <title>Hybrid genome assembly and annotation of Danionella translucida.</title>
        <authorList>
            <person name="Kadobianskyi M."/>
            <person name="Schulze L."/>
            <person name="Schuelke M."/>
            <person name="Judkewitz B."/>
        </authorList>
    </citation>
    <scope>NUCLEOTIDE SEQUENCE [LARGE SCALE GENOMIC DNA]</scope>
    <source>
        <strain evidence="1 3">Bolton</strain>
    </source>
</reference>
<gene>
    <name evidence="1" type="ORF">DNTS_021941</name>
    <name evidence="2" type="ORF">DNTS_026138</name>
</gene>
<evidence type="ECO:0000313" key="2">
    <source>
        <dbReference type="EMBL" id="TRY62490.1"/>
    </source>
</evidence>
<dbReference type="EMBL" id="SRMA01026997">
    <property type="protein sequence ID" value="TRY62490.1"/>
    <property type="molecule type" value="Genomic_DNA"/>
</dbReference>